<keyword evidence="14" id="KW-0675">Receptor</keyword>
<evidence type="ECO:0000256" key="11">
    <source>
        <dbReference type="ARBA" id="ARBA00022989"/>
    </source>
</evidence>
<dbReference type="InterPro" id="IPR000858">
    <property type="entry name" value="S_locus_glycoprot_dom"/>
</dbReference>
<dbReference type="PROSITE" id="PS00108">
    <property type="entry name" value="PROTEIN_KINASE_ST"/>
    <property type="match status" value="1"/>
</dbReference>
<dbReference type="PANTHER" id="PTHR27002:SF1095">
    <property type="entry name" value="G-TYPE LECTIN S-RECEPTOR-LIKE SERINE_THREONINE-PROTEIN KINASE RKS1"/>
    <property type="match status" value="1"/>
</dbReference>
<evidence type="ECO:0000256" key="2">
    <source>
        <dbReference type="ARBA" id="ARBA00022475"/>
    </source>
</evidence>
<accession>A0AAN7F7N3</accession>
<evidence type="ECO:0000256" key="7">
    <source>
        <dbReference type="ARBA" id="ARBA00022734"/>
    </source>
</evidence>
<dbReference type="PROSITE" id="PS50927">
    <property type="entry name" value="BULB_LECTIN"/>
    <property type="match status" value="1"/>
</dbReference>
<comment type="catalytic activity">
    <reaction evidence="16">
        <text>L-seryl-[protein] + ATP = O-phospho-L-seryl-[protein] + ADP + H(+)</text>
        <dbReference type="Rhea" id="RHEA:17989"/>
        <dbReference type="Rhea" id="RHEA-COMP:9863"/>
        <dbReference type="Rhea" id="RHEA-COMP:11604"/>
        <dbReference type="ChEBI" id="CHEBI:15378"/>
        <dbReference type="ChEBI" id="CHEBI:29999"/>
        <dbReference type="ChEBI" id="CHEBI:30616"/>
        <dbReference type="ChEBI" id="CHEBI:83421"/>
        <dbReference type="ChEBI" id="CHEBI:456216"/>
        <dbReference type="EC" id="2.7.11.1"/>
    </reaction>
</comment>
<dbReference type="InterPro" id="IPR000719">
    <property type="entry name" value="Prot_kinase_dom"/>
</dbReference>
<dbReference type="PROSITE" id="PS50948">
    <property type="entry name" value="PAN"/>
    <property type="match status" value="1"/>
</dbReference>
<evidence type="ECO:0000313" key="22">
    <source>
        <dbReference type="Proteomes" id="UP001324115"/>
    </source>
</evidence>
<evidence type="ECO:0000256" key="12">
    <source>
        <dbReference type="ARBA" id="ARBA00023136"/>
    </source>
</evidence>
<dbReference type="InterPro" id="IPR003609">
    <property type="entry name" value="Pan_app"/>
</dbReference>
<dbReference type="InterPro" id="IPR001245">
    <property type="entry name" value="Ser-Thr/Tyr_kinase_cat_dom"/>
</dbReference>
<evidence type="ECO:0000256" key="8">
    <source>
        <dbReference type="ARBA" id="ARBA00022741"/>
    </source>
</evidence>
<evidence type="ECO:0000256" key="5">
    <source>
        <dbReference type="ARBA" id="ARBA00022692"/>
    </source>
</evidence>
<keyword evidence="4 16" id="KW-0808">Transferase</keyword>
<comment type="subcellular location">
    <subcellularLocation>
        <location evidence="1">Cell membrane</location>
        <topology evidence="1">Single-pass type I membrane protein</topology>
    </subcellularLocation>
</comment>
<keyword evidence="22" id="KW-1185">Reference proteome</keyword>
<dbReference type="PANTHER" id="PTHR27002">
    <property type="entry name" value="RECEPTOR-LIKE SERINE/THREONINE-PROTEIN KINASE SD1-8"/>
    <property type="match status" value="1"/>
</dbReference>
<dbReference type="SUPFAM" id="SSF56112">
    <property type="entry name" value="Protein kinase-like (PK-like)"/>
    <property type="match status" value="1"/>
</dbReference>
<dbReference type="InterPro" id="IPR008271">
    <property type="entry name" value="Ser/Thr_kinase_AS"/>
</dbReference>
<evidence type="ECO:0000256" key="15">
    <source>
        <dbReference type="ARBA" id="ARBA00023180"/>
    </source>
</evidence>
<comment type="catalytic activity">
    <reaction evidence="16">
        <text>L-threonyl-[protein] + ATP = O-phospho-L-threonyl-[protein] + ADP + H(+)</text>
        <dbReference type="Rhea" id="RHEA:46608"/>
        <dbReference type="Rhea" id="RHEA-COMP:11060"/>
        <dbReference type="Rhea" id="RHEA-COMP:11605"/>
        <dbReference type="ChEBI" id="CHEBI:15378"/>
        <dbReference type="ChEBI" id="CHEBI:30013"/>
        <dbReference type="ChEBI" id="CHEBI:30616"/>
        <dbReference type="ChEBI" id="CHEBI:61977"/>
        <dbReference type="ChEBI" id="CHEBI:456216"/>
        <dbReference type="EC" id="2.7.11.1"/>
    </reaction>
</comment>
<evidence type="ECO:0000256" key="3">
    <source>
        <dbReference type="ARBA" id="ARBA00022527"/>
    </source>
</evidence>
<keyword evidence="11 17" id="KW-1133">Transmembrane helix</keyword>
<sequence>MLFLSLFFPICISLDSMTPNQPIKDGQILVSNQKIFALGFFSPGNSNRRYVGIWYYQITEQTVVWVANRDNPLSDTSGVLSINGQRNLVLHTQNQTIDPIWSTNVSTSLSATNNNSMPIAHLLDNGNLVLFQQHSQRVIWQSFDYPTNTMLPFMKLGLDRHTGLNRFLTSWKSKDDPGTGNCSYRIVPTGYPQLNLYMGQTLLWRAGSWTGLRWSGVPKMTSNYMFTISYVNNQDEITIMYGIVDPKVFSTMVVDESGIMRRSTWSKTRWVEYWSAPQELCDKYLNCGPNSYCDSNSGIKFECMCFPGFEPKSSRDWYLRDGVRGCVRKKQGLSTCKNGEGFVKLAHVKVPDTRIAHANLSLSLKECEQNCLRNCSCMAYTSANESKGGIGCLTWHGDLVDTRTYSDEGQDLYIRVDAVVLAQFAKKNGLTQKKRMLTILGVSVAVMFLLVVSVVYWFVMKKKKEKRHSTYSYSADSTLPYFEGCPSRSELDETRRNSNLPLFDLRTIVAATDNFSISNKLGQGGFGPVYKGLLQNGMEIAIKRLSKCSGQGIEQFKTEVELIAKLQHRNLVRILGCCIHKEEKMLIYEYLPNKSLDTFIFDETKRPSLDWGKRFEIICGIARGILYLHQDSRLRIIHRDLKASNVLLDNALNPKISDFGMARIVGGDQIEVNTNCVVGTYGYMSPEYAMQGLFSIKSDVYSFGVLLLEIISGKKNSTYDHDGPSSTLIGHAWDLWREDNAVKMVDPLLDETYSADEVSRCIQIGLLCVQEYATDRPTMSTVVFMLGNDTPLPSPKQPAFILKGTYNITDRSTSEASNSVNEVTISKIDGR</sequence>
<dbReference type="SUPFAM" id="SSF51110">
    <property type="entry name" value="alpha-D-mannose-specific plant lectins"/>
    <property type="match status" value="1"/>
</dbReference>
<keyword evidence="2" id="KW-1003">Cell membrane</keyword>
<dbReference type="EC" id="2.7.11.1" evidence="16"/>
<feature type="domain" description="Apple" evidence="20">
    <location>
        <begin position="336"/>
        <end position="417"/>
    </location>
</feature>
<dbReference type="GO" id="GO:0030246">
    <property type="term" value="F:carbohydrate binding"/>
    <property type="evidence" value="ECO:0007669"/>
    <property type="project" value="UniProtKB-KW"/>
</dbReference>
<keyword evidence="13" id="KW-1015">Disulfide bond</keyword>
<dbReference type="CDD" id="cd00028">
    <property type="entry name" value="B_lectin"/>
    <property type="match status" value="1"/>
</dbReference>
<dbReference type="GO" id="GO:0048544">
    <property type="term" value="P:recognition of pollen"/>
    <property type="evidence" value="ECO:0007669"/>
    <property type="project" value="InterPro"/>
</dbReference>
<comment type="similarity">
    <text evidence="16">Belongs to the protein kinase superfamily. Ser/Thr protein kinase family.</text>
</comment>
<protein>
    <recommendedName>
        <fullName evidence="16">Receptor-like serine/threonine-protein kinase</fullName>
        <ecNumber evidence="16">2.7.11.1</ecNumber>
    </recommendedName>
</protein>
<dbReference type="SMART" id="SM00220">
    <property type="entry name" value="S_TKc"/>
    <property type="match status" value="1"/>
</dbReference>
<name>A0AAN7F7N3_QUERU</name>
<keyword evidence="9 16" id="KW-0418">Kinase</keyword>
<dbReference type="Pfam" id="PF11883">
    <property type="entry name" value="DUF3403"/>
    <property type="match status" value="1"/>
</dbReference>
<dbReference type="AlphaFoldDB" id="A0AAN7F7N3"/>
<organism evidence="21 22">
    <name type="scientific">Quercus rubra</name>
    <name type="common">Northern red oak</name>
    <name type="synonym">Quercus borealis</name>
    <dbReference type="NCBI Taxonomy" id="3512"/>
    <lineage>
        <taxon>Eukaryota</taxon>
        <taxon>Viridiplantae</taxon>
        <taxon>Streptophyta</taxon>
        <taxon>Embryophyta</taxon>
        <taxon>Tracheophyta</taxon>
        <taxon>Spermatophyta</taxon>
        <taxon>Magnoliopsida</taxon>
        <taxon>eudicotyledons</taxon>
        <taxon>Gunneridae</taxon>
        <taxon>Pentapetalae</taxon>
        <taxon>rosids</taxon>
        <taxon>fabids</taxon>
        <taxon>Fagales</taxon>
        <taxon>Fagaceae</taxon>
        <taxon>Quercus</taxon>
    </lineage>
</organism>
<keyword evidence="7" id="KW-0430">Lectin</keyword>
<evidence type="ECO:0000256" key="14">
    <source>
        <dbReference type="ARBA" id="ARBA00023170"/>
    </source>
</evidence>
<evidence type="ECO:0000256" key="13">
    <source>
        <dbReference type="ARBA" id="ARBA00023157"/>
    </source>
</evidence>
<dbReference type="Pfam" id="PF00954">
    <property type="entry name" value="S_locus_glycop"/>
    <property type="match status" value="1"/>
</dbReference>
<dbReference type="PROSITE" id="PS50011">
    <property type="entry name" value="PROTEIN_KINASE_DOM"/>
    <property type="match status" value="1"/>
</dbReference>
<dbReference type="EMBL" id="JAXUIC010000005">
    <property type="protein sequence ID" value="KAK4588073.1"/>
    <property type="molecule type" value="Genomic_DNA"/>
</dbReference>
<evidence type="ECO:0000259" key="20">
    <source>
        <dbReference type="PROSITE" id="PS50948"/>
    </source>
</evidence>
<dbReference type="CDD" id="cd14066">
    <property type="entry name" value="STKc_IRAK"/>
    <property type="match status" value="1"/>
</dbReference>
<evidence type="ECO:0000256" key="16">
    <source>
        <dbReference type="PIRNR" id="PIRNR000641"/>
    </source>
</evidence>
<dbReference type="Pfam" id="PF08276">
    <property type="entry name" value="PAN_2"/>
    <property type="match status" value="1"/>
</dbReference>
<dbReference type="Gene3D" id="2.90.10.10">
    <property type="entry name" value="Bulb-type lectin domain"/>
    <property type="match status" value="1"/>
</dbReference>
<dbReference type="Gene3D" id="3.30.200.20">
    <property type="entry name" value="Phosphorylase Kinase, domain 1"/>
    <property type="match status" value="1"/>
</dbReference>
<evidence type="ECO:0000256" key="17">
    <source>
        <dbReference type="SAM" id="Phobius"/>
    </source>
</evidence>
<dbReference type="SMART" id="SM00473">
    <property type="entry name" value="PAN_AP"/>
    <property type="match status" value="1"/>
</dbReference>
<keyword evidence="15" id="KW-0325">Glycoprotein</keyword>
<dbReference type="InterPro" id="IPR011009">
    <property type="entry name" value="Kinase-like_dom_sf"/>
</dbReference>
<keyword evidence="3 16" id="KW-0723">Serine/threonine-protein kinase</keyword>
<keyword evidence="12 17" id="KW-0472">Membrane</keyword>
<evidence type="ECO:0000256" key="6">
    <source>
        <dbReference type="ARBA" id="ARBA00022729"/>
    </source>
</evidence>
<dbReference type="GO" id="GO:0005886">
    <property type="term" value="C:plasma membrane"/>
    <property type="evidence" value="ECO:0007669"/>
    <property type="project" value="UniProtKB-SubCell"/>
</dbReference>
<feature type="transmembrane region" description="Helical" evidence="17">
    <location>
        <begin position="436"/>
        <end position="459"/>
    </location>
</feature>
<keyword evidence="6" id="KW-0732">Signal</keyword>
<dbReference type="SMART" id="SM00108">
    <property type="entry name" value="B_lectin"/>
    <property type="match status" value="1"/>
</dbReference>
<dbReference type="FunFam" id="2.90.10.10:FF:000029">
    <property type="entry name" value="G-type lectin S-receptor-like serine/threonine-protein kinase"/>
    <property type="match status" value="1"/>
</dbReference>
<evidence type="ECO:0000259" key="18">
    <source>
        <dbReference type="PROSITE" id="PS50011"/>
    </source>
</evidence>
<dbReference type="InterPro" id="IPR024171">
    <property type="entry name" value="SRK-like_kinase"/>
</dbReference>
<dbReference type="InterPro" id="IPR036426">
    <property type="entry name" value="Bulb-type_lectin_dom_sf"/>
</dbReference>
<comment type="caution">
    <text evidence="21">The sequence shown here is derived from an EMBL/GenBank/DDBJ whole genome shotgun (WGS) entry which is preliminary data.</text>
</comment>
<dbReference type="Pfam" id="PF07714">
    <property type="entry name" value="PK_Tyr_Ser-Thr"/>
    <property type="match status" value="1"/>
</dbReference>
<dbReference type="PIRSF" id="PIRSF000641">
    <property type="entry name" value="SRK"/>
    <property type="match status" value="1"/>
</dbReference>
<dbReference type="InterPro" id="IPR021820">
    <property type="entry name" value="S-locus_recpt_kinase_C"/>
</dbReference>
<evidence type="ECO:0000256" key="4">
    <source>
        <dbReference type="ARBA" id="ARBA00022679"/>
    </source>
</evidence>
<keyword evidence="5 17" id="KW-0812">Transmembrane</keyword>
<evidence type="ECO:0000256" key="1">
    <source>
        <dbReference type="ARBA" id="ARBA00004251"/>
    </source>
</evidence>
<evidence type="ECO:0000259" key="19">
    <source>
        <dbReference type="PROSITE" id="PS50927"/>
    </source>
</evidence>
<dbReference type="Pfam" id="PF01453">
    <property type="entry name" value="B_lectin"/>
    <property type="match status" value="1"/>
</dbReference>
<keyword evidence="8 16" id="KW-0547">Nucleotide-binding</keyword>
<dbReference type="CDD" id="cd01098">
    <property type="entry name" value="PAN_AP_plant"/>
    <property type="match status" value="1"/>
</dbReference>
<dbReference type="Proteomes" id="UP001324115">
    <property type="component" value="Unassembled WGS sequence"/>
</dbReference>
<evidence type="ECO:0000256" key="9">
    <source>
        <dbReference type="ARBA" id="ARBA00022777"/>
    </source>
</evidence>
<dbReference type="GO" id="GO:0005524">
    <property type="term" value="F:ATP binding"/>
    <property type="evidence" value="ECO:0007669"/>
    <property type="project" value="UniProtKB-KW"/>
</dbReference>
<dbReference type="InterPro" id="IPR001480">
    <property type="entry name" value="Bulb-type_lectin_dom"/>
</dbReference>
<feature type="domain" description="Protein kinase" evidence="18">
    <location>
        <begin position="515"/>
        <end position="831"/>
    </location>
</feature>
<reference evidence="21 22" key="1">
    <citation type="journal article" date="2023" name="G3 (Bethesda)">
        <title>A haplotype-resolved chromosome-scale genome for Quercus rubra L. provides insights into the genetics of adaptive traits for red oak species.</title>
        <authorList>
            <person name="Kapoor B."/>
            <person name="Jenkins J."/>
            <person name="Schmutz J."/>
            <person name="Zhebentyayeva T."/>
            <person name="Kuelheim C."/>
            <person name="Coggeshall M."/>
            <person name="Heim C."/>
            <person name="Lasky J.R."/>
            <person name="Leites L."/>
            <person name="Islam-Faridi N."/>
            <person name="Romero-Severson J."/>
            <person name="DeLeo V.L."/>
            <person name="Lucas S.M."/>
            <person name="Lazic D."/>
            <person name="Gailing O."/>
            <person name="Carlson J."/>
            <person name="Staton M."/>
        </authorList>
    </citation>
    <scope>NUCLEOTIDE SEQUENCE [LARGE SCALE GENOMIC DNA]</scope>
    <source>
        <strain evidence="21">Pseudo-F2</strain>
    </source>
</reference>
<dbReference type="FunFam" id="3.30.200.20:FF:000330">
    <property type="entry name" value="G-type lectin S-receptor-like serine/threonine-protein kinase At4g03230"/>
    <property type="match status" value="1"/>
</dbReference>
<dbReference type="FunFam" id="1.10.510.10:FF:000467">
    <property type="entry name" value="Liguleless narrow1"/>
    <property type="match status" value="1"/>
</dbReference>
<dbReference type="GO" id="GO:0004674">
    <property type="term" value="F:protein serine/threonine kinase activity"/>
    <property type="evidence" value="ECO:0007669"/>
    <property type="project" value="UniProtKB-KW"/>
</dbReference>
<gene>
    <name evidence="21" type="ORF">RGQ29_019171</name>
</gene>
<proteinExistence type="inferred from homology"/>
<evidence type="ECO:0000256" key="10">
    <source>
        <dbReference type="ARBA" id="ARBA00022840"/>
    </source>
</evidence>
<evidence type="ECO:0000313" key="21">
    <source>
        <dbReference type="EMBL" id="KAK4588073.1"/>
    </source>
</evidence>
<keyword evidence="10 16" id="KW-0067">ATP-binding</keyword>
<dbReference type="Gene3D" id="1.10.510.10">
    <property type="entry name" value="Transferase(Phosphotransferase) domain 1"/>
    <property type="match status" value="1"/>
</dbReference>
<feature type="domain" description="Bulb-type lectin" evidence="19">
    <location>
        <begin position="14"/>
        <end position="143"/>
    </location>
</feature>